<sequence length="76" mass="8390">MEAFNEFLASQGMTGLTVRSHKSIHIIGTTGKPAKKIIHLLYNDAPTVLDRKADVARRILAKGTSHPRRSWPVAVL</sequence>
<evidence type="ECO:0000313" key="1">
    <source>
        <dbReference type="EMBL" id="MBB5775922.1"/>
    </source>
</evidence>
<comment type="caution">
    <text evidence="1">The sequence shown here is derived from an EMBL/GenBank/DDBJ whole genome shotgun (WGS) entry which is preliminary data.</text>
</comment>
<dbReference type="RefSeq" id="WP_185069535.1">
    <property type="nucleotide sequence ID" value="NZ_JACHMB010000001.1"/>
</dbReference>
<name>A0A7W9G291_9ACTN</name>
<dbReference type="AlphaFoldDB" id="A0A7W9G291"/>
<proteinExistence type="predicted"/>
<accession>A0A7W9G291</accession>
<dbReference type="EMBL" id="JACHMB010000001">
    <property type="protein sequence ID" value="MBB5775922.1"/>
    <property type="molecule type" value="Genomic_DNA"/>
</dbReference>
<organism evidence="1 2">
    <name type="scientific">Nonomuraea jabiensis</name>
    <dbReference type="NCBI Taxonomy" id="882448"/>
    <lineage>
        <taxon>Bacteria</taxon>
        <taxon>Bacillati</taxon>
        <taxon>Actinomycetota</taxon>
        <taxon>Actinomycetes</taxon>
        <taxon>Streptosporangiales</taxon>
        <taxon>Streptosporangiaceae</taxon>
        <taxon>Nonomuraea</taxon>
    </lineage>
</organism>
<reference evidence="1 2" key="1">
    <citation type="submission" date="2020-08" db="EMBL/GenBank/DDBJ databases">
        <title>Sequencing the genomes of 1000 actinobacteria strains.</title>
        <authorList>
            <person name="Klenk H.-P."/>
        </authorList>
    </citation>
    <scope>NUCLEOTIDE SEQUENCE [LARGE SCALE GENOMIC DNA]</scope>
    <source>
        <strain evidence="1 2">DSM 45507</strain>
    </source>
</reference>
<keyword evidence="2" id="KW-1185">Reference proteome</keyword>
<evidence type="ECO:0000313" key="2">
    <source>
        <dbReference type="Proteomes" id="UP000579153"/>
    </source>
</evidence>
<dbReference type="Proteomes" id="UP000579153">
    <property type="component" value="Unassembled WGS sequence"/>
</dbReference>
<protein>
    <submittedName>
        <fullName evidence="1">Uncharacterized protein</fullName>
    </submittedName>
</protein>
<gene>
    <name evidence="1" type="ORF">HD596_002678</name>
</gene>